<dbReference type="Gene3D" id="3.30.70.100">
    <property type="match status" value="1"/>
</dbReference>
<gene>
    <name evidence="2" type="ORF">N0V89_009437</name>
</gene>
<dbReference type="AlphaFoldDB" id="A0A9W8XDX6"/>
<proteinExistence type="predicted"/>
<feature type="domain" description="Stress-response A/B barrel" evidence="1">
    <location>
        <begin position="8"/>
        <end position="104"/>
    </location>
</feature>
<dbReference type="InterPro" id="IPR011008">
    <property type="entry name" value="Dimeric_a/b-barrel"/>
</dbReference>
<reference evidence="2" key="1">
    <citation type="submission" date="2022-10" db="EMBL/GenBank/DDBJ databases">
        <title>Tapping the CABI collections for fungal endophytes: first genome assemblies for Collariella, Neodidymelliopsis, Ascochyta clinopodiicola, Didymella pomorum, Didymosphaeria variabile, Neocosmospora piperis and Neocucurbitaria cava.</title>
        <authorList>
            <person name="Hill R."/>
        </authorList>
    </citation>
    <scope>NUCLEOTIDE SEQUENCE</scope>
    <source>
        <strain evidence="2">IMI 356815</strain>
    </source>
</reference>
<dbReference type="SMART" id="SM00886">
    <property type="entry name" value="Dabb"/>
    <property type="match status" value="1"/>
</dbReference>
<evidence type="ECO:0000259" key="1">
    <source>
        <dbReference type="PROSITE" id="PS51502"/>
    </source>
</evidence>
<dbReference type="InterPro" id="IPR013097">
    <property type="entry name" value="Dabb"/>
</dbReference>
<sequence>MSSASTPITRVVLFKIPSSTDQEKLFSYYRPLAATATKDGKPYILSARAGPTYDDQRRQGYTVAAVTEFKDEADMKYYDDGCETHAELKKFVKSVHEGAMMVYFRDVLAA</sequence>
<protein>
    <recommendedName>
        <fullName evidence="1">Stress-response A/B barrel domain-containing protein</fullName>
    </recommendedName>
</protein>
<keyword evidence="3" id="KW-1185">Reference proteome</keyword>
<dbReference type="Pfam" id="PF07876">
    <property type="entry name" value="Dabb"/>
    <property type="match status" value="1"/>
</dbReference>
<comment type="caution">
    <text evidence="2">The sequence shown here is derived from an EMBL/GenBank/DDBJ whole genome shotgun (WGS) entry which is preliminary data.</text>
</comment>
<dbReference type="Proteomes" id="UP001140513">
    <property type="component" value="Unassembled WGS sequence"/>
</dbReference>
<organism evidence="2 3">
    <name type="scientific">Didymosphaeria variabile</name>
    <dbReference type="NCBI Taxonomy" id="1932322"/>
    <lineage>
        <taxon>Eukaryota</taxon>
        <taxon>Fungi</taxon>
        <taxon>Dikarya</taxon>
        <taxon>Ascomycota</taxon>
        <taxon>Pezizomycotina</taxon>
        <taxon>Dothideomycetes</taxon>
        <taxon>Pleosporomycetidae</taxon>
        <taxon>Pleosporales</taxon>
        <taxon>Massarineae</taxon>
        <taxon>Didymosphaeriaceae</taxon>
        <taxon>Didymosphaeria</taxon>
    </lineage>
</organism>
<dbReference type="PROSITE" id="PS51502">
    <property type="entry name" value="S_R_A_B_BARREL"/>
    <property type="match status" value="1"/>
</dbReference>
<dbReference type="RefSeq" id="XP_056067453.1">
    <property type="nucleotide sequence ID" value="XM_056218188.1"/>
</dbReference>
<evidence type="ECO:0000313" key="2">
    <source>
        <dbReference type="EMBL" id="KAJ4348065.1"/>
    </source>
</evidence>
<evidence type="ECO:0000313" key="3">
    <source>
        <dbReference type="Proteomes" id="UP001140513"/>
    </source>
</evidence>
<dbReference type="EMBL" id="JAPEUX010000007">
    <property type="protein sequence ID" value="KAJ4348065.1"/>
    <property type="molecule type" value="Genomic_DNA"/>
</dbReference>
<accession>A0A9W8XDX6</accession>
<name>A0A9W8XDX6_9PLEO</name>
<dbReference type="SUPFAM" id="SSF54909">
    <property type="entry name" value="Dimeric alpha+beta barrel"/>
    <property type="match status" value="1"/>
</dbReference>
<dbReference type="OrthoDB" id="3830014at2759"/>
<dbReference type="GeneID" id="80912967"/>